<reference evidence="8 9" key="1">
    <citation type="submission" date="2020-02" db="EMBL/GenBank/DDBJ databases">
        <title>Whole-genome analyses of novel actinobacteria.</title>
        <authorList>
            <person name="Sahin N."/>
            <person name="Gencbay T."/>
        </authorList>
    </citation>
    <scope>NUCLEOTIDE SEQUENCE [LARGE SCALE GENOMIC DNA]</scope>
    <source>
        <strain evidence="8 9">HC44</strain>
    </source>
</reference>
<comment type="cofactor">
    <cofactor evidence="1 6">
        <name>Zn(2+)</name>
        <dbReference type="ChEBI" id="CHEBI:29105"/>
    </cofactor>
</comment>
<dbReference type="AlphaFoldDB" id="A0A6G4V4T2"/>
<dbReference type="Pfam" id="PF00107">
    <property type="entry name" value="ADH_zinc_N"/>
    <property type="match status" value="1"/>
</dbReference>
<accession>A0A6G4V4T2</accession>
<dbReference type="SUPFAM" id="SSF50129">
    <property type="entry name" value="GroES-like"/>
    <property type="match status" value="1"/>
</dbReference>
<dbReference type="EMBL" id="JAAKZY010000040">
    <property type="protein sequence ID" value="NGO08925.1"/>
    <property type="molecule type" value="Genomic_DNA"/>
</dbReference>
<evidence type="ECO:0000256" key="2">
    <source>
        <dbReference type="ARBA" id="ARBA00008072"/>
    </source>
</evidence>
<evidence type="ECO:0000256" key="4">
    <source>
        <dbReference type="ARBA" id="ARBA00022833"/>
    </source>
</evidence>
<name>A0A6G4V4T2_9ACTN</name>
<protein>
    <submittedName>
        <fullName evidence="8">NAD(P)-dependent alcohol dehydrogenase</fullName>
    </submittedName>
</protein>
<dbReference type="SUPFAM" id="SSF51735">
    <property type="entry name" value="NAD(P)-binding Rossmann-fold domains"/>
    <property type="match status" value="1"/>
</dbReference>
<dbReference type="InterPro" id="IPR013149">
    <property type="entry name" value="ADH-like_C"/>
</dbReference>
<gene>
    <name evidence="8" type="ORF">G5C60_15260</name>
</gene>
<keyword evidence="9" id="KW-1185">Reference proteome</keyword>
<dbReference type="PROSITE" id="PS00059">
    <property type="entry name" value="ADH_ZINC"/>
    <property type="match status" value="1"/>
</dbReference>
<dbReference type="PANTHER" id="PTHR43350">
    <property type="entry name" value="NAD-DEPENDENT ALCOHOL DEHYDROGENASE"/>
    <property type="match status" value="1"/>
</dbReference>
<comment type="similarity">
    <text evidence="2 6">Belongs to the zinc-containing alcohol dehydrogenase family.</text>
</comment>
<evidence type="ECO:0000256" key="1">
    <source>
        <dbReference type="ARBA" id="ARBA00001947"/>
    </source>
</evidence>
<keyword evidence="5" id="KW-0560">Oxidoreductase</keyword>
<dbReference type="InterPro" id="IPR002328">
    <property type="entry name" value="ADH_Zn_CS"/>
</dbReference>
<dbReference type="InterPro" id="IPR020843">
    <property type="entry name" value="ER"/>
</dbReference>
<dbReference type="Proteomes" id="UP000472335">
    <property type="component" value="Unassembled WGS sequence"/>
</dbReference>
<dbReference type="Gene3D" id="3.90.180.10">
    <property type="entry name" value="Medium-chain alcohol dehydrogenases, catalytic domain"/>
    <property type="match status" value="1"/>
</dbReference>
<proteinExistence type="inferred from homology"/>
<keyword evidence="4 6" id="KW-0862">Zinc</keyword>
<dbReference type="InterPro" id="IPR013154">
    <property type="entry name" value="ADH-like_N"/>
</dbReference>
<dbReference type="InterPro" id="IPR036291">
    <property type="entry name" value="NAD(P)-bd_dom_sf"/>
</dbReference>
<evidence type="ECO:0000256" key="5">
    <source>
        <dbReference type="ARBA" id="ARBA00023002"/>
    </source>
</evidence>
<feature type="domain" description="Enoyl reductase (ER)" evidence="7">
    <location>
        <begin position="12"/>
        <end position="364"/>
    </location>
</feature>
<sequence length="367" mass="38032">MRITAALTETKGAPFTLAPLDLDDPRRGEVVVKIVSSGVCHTDLIVRDQWYPVPLPAVLGHEGAGVVEAVGDGVTSVAPGDHVVLSFSSCGGCRTCVQGRPAYCDLFFAHNFAGSRPDGSTPLHRESGDDVHGVFFGQSSFATYALAAERNVVKVDPSVPLELLGPLGCGIQTGAGGVLNSLKPPAGSSIAVFGAGSVGLSAVMAAVVAGCTTIVAVDLNTQRLELAKELGATHVINDAEGDTVERLRDLTGGLGVDYTVEATAVPAVLRQAVDALNQGGTCGLIGAAALGTEVSLDMSSLLFGRVVRGIVEGDSVPQLFIPKLVDLYRQGRFPFDKLIKSYAFEDINEAVEDAEKGTTLKAVLTFG</sequence>
<dbReference type="InterPro" id="IPR011032">
    <property type="entry name" value="GroES-like_sf"/>
</dbReference>
<organism evidence="8 9">
    <name type="scientific">Streptomyces scabichelini</name>
    <dbReference type="NCBI Taxonomy" id="2711217"/>
    <lineage>
        <taxon>Bacteria</taxon>
        <taxon>Bacillati</taxon>
        <taxon>Actinomycetota</taxon>
        <taxon>Actinomycetes</taxon>
        <taxon>Kitasatosporales</taxon>
        <taxon>Streptomycetaceae</taxon>
        <taxon>Streptomyces</taxon>
    </lineage>
</organism>
<dbReference type="CDD" id="cd08278">
    <property type="entry name" value="benzyl_alcohol_DH"/>
    <property type="match status" value="1"/>
</dbReference>
<evidence type="ECO:0000256" key="6">
    <source>
        <dbReference type="RuleBase" id="RU361277"/>
    </source>
</evidence>
<dbReference type="Pfam" id="PF08240">
    <property type="entry name" value="ADH_N"/>
    <property type="match status" value="1"/>
</dbReference>
<dbReference type="SMART" id="SM00829">
    <property type="entry name" value="PKS_ER"/>
    <property type="match status" value="1"/>
</dbReference>
<evidence type="ECO:0000259" key="7">
    <source>
        <dbReference type="SMART" id="SM00829"/>
    </source>
</evidence>
<dbReference type="FunFam" id="3.40.50.720:FF:000003">
    <property type="entry name" value="S-(hydroxymethyl)glutathione dehydrogenase"/>
    <property type="match status" value="1"/>
</dbReference>
<dbReference type="PANTHER" id="PTHR43350:SF21">
    <property type="entry name" value="S-NITROSOMYCOTHIOL REDUCTASE MSCR"/>
    <property type="match status" value="1"/>
</dbReference>
<evidence type="ECO:0000313" key="8">
    <source>
        <dbReference type="EMBL" id="NGO08925.1"/>
    </source>
</evidence>
<evidence type="ECO:0000313" key="9">
    <source>
        <dbReference type="Proteomes" id="UP000472335"/>
    </source>
</evidence>
<dbReference type="RefSeq" id="WP_165259372.1">
    <property type="nucleotide sequence ID" value="NZ_JAAKZY010000040.1"/>
</dbReference>
<dbReference type="GO" id="GO:0008270">
    <property type="term" value="F:zinc ion binding"/>
    <property type="evidence" value="ECO:0007669"/>
    <property type="project" value="InterPro"/>
</dbReference>
<evidence type="ECO:0000256" key="3">
    <source>
        <dbReference type="ARBA" id="ARBA00022723"/>
    </source>
</evidence>
<comment type="caution">
    <text evidence="8">The sequence shown here is derived from an EMBL/GenBank/DDBJ whole genome shotgun (WGS) entry which is preliminary data.</text>
</comment>
<dbReference type="GO" id="GO:0016491">
    <property type="term" value="F:oxidoreductase activity"/>
    <property type="evidence" value="ECO:0007669"/>
    <property type="project" value="UniProtKB-KW"/>
</dbReference>
<dbReference type="Gene3D" id="3.40.50.720">
    <property type="entry name" value="NAD(P)-binding Rossmann-like Domain"/>
    <property type="match status" value="1"/>
</dbReference>
<keyword evidence="3 6" id="KW-0479">Metal-binding</keyword>